<evidence type="ECO:0000313" key="2">
    <source>
        <dbReference type="EMBL" id="PNS08870.1"/>
    </source>
</evidence>
<gene>
    <name evidence="2" type="ORF">Lysil_0499</name>
</gene>
<protein>
    <submittedName>
        <fullName evidence="2">Cro/C1-type HTH DNA-binding domain</fullName>
    </submittedName>
</protein>
<reference evidence="2 3" key="1">
    <citation type="submission" date="2017-08" db="EMBL/GenBank/DDBJ databases">
        <title>Lysobacter sylvestris genome.</title>
        <authorList>
            <person name="Zhang D.-C."/>
            <person name="Albuquerque L."/>
            <person name="Franca L."/>
            <person name="Froufe H.J.C."/>
            <person name="Barroso C."/>
            <person name="Egas C."/>
            <person name="Da Costa M."/>
            <person name="Margesin R."/>
        </authorList>
    </citation>
    <scope>NUCLEOTIDE SEQUENCE [LARGE SCALE GENOMIC DNA]</scope>
    <source>
        <strain evidence="2 3">AM20-91</strain>
    </source>
</reference>
<evidence type="ECO:0000313" key="3">
    <source>
        <dbReference type="Proteomes" id="UP000236220"/>
    </source>
</evidence>
<sequence length="150" mass="16242">MSPARASVQWSLRNLLEQNAQFTIAELVRQIELDGDYPQTRKQVTRLLGQSPETVPILLIGSLCRILKCTPNDLFGWTPPDNVVDLNPGMTAFTAEARKRAVAGGVSDSVDLPDGIAPLDPNLRGKVVGPSMRAMAPHQAGRDPTKGETK</sequence>
<keyword evidence="2" id="KW-0238">DNA-binding</keyword>
<accession>A0A2K1Q1F2</accession>
<dbReference type="Pfam" id="PF13443">
    <property type="entry name" value="HTH_26"/>
    <property type="match status" value="1"/>
</dbReference>
<dbReference type="RefSeq" id="WP_103074001.1">
    <property type="nucleotide sequence ID" value="NZ_NPZB01000001.1"/>
</dbReference>
<keyword evidence="3" id="KW-1185">Reference proteome</keyword>
<name>A0A2K1Q1F2_9GAMM</name>
<dbReference type="OrthoDB" id="3626437at2"/>
<dbReference type="GO" id="GO:0003677">
    <property type="term" value="F:DNA binding"/>
    <property type="evidence" value="ECO:0007669"/>
    <property type="project" value="UniProtKB-KW"/>
</dbReference>
<dbReference type="AlphaFoldDB" id="A0A2K1Q1F2"/>
<dbReference type="EMBL" id="NPZB01000001">
    <property type="protein sequence ID" value="PNS08870.1"/>
    <property type="molecule type" value="Genomic_DNA"/>
</dbReference>
<dbReference type="Proteomes" id="UP000236220">
    <property type="component" value="Unassembled WGS sequence"/>
</dbReference>
<feature type="domain" description="HTH cro/C1-type" evidence="1">
    <location>
        <begin position="12"/>
        <end position="79"/>
    </location>
</feature>
<proteinExistence type="predicted"/>
<comment type="caution">
    <text evidence="2">The sequence shown here is derived from an EMBL/GenBank/DDBJ whole genome shotgun (WGS) entry which is preliminary data.</text>
</comment>
<dbReference type="InterPro" id="IPR001387">
    <property type="entry name" value="Cro/C1-type_HTH"/>
</dbReference>
<organism evidence="2 3">
    <name type="scientific">Solilutibacter silvestris</name>
    <dbReference type="NCBI Taxonomy" id="1645665"/>
    <lineage>
        <taxon>Bacteria</taxon>
        <taxon>Pseudomonadati</taxon>
        <taxon>Pseudomonadota</taxon>
        <taxon>Gammaproteobacteria</taxon>
        <taxon>Lysobacterales</taxon>
        <taxon>Lysobacteraceae</taxon>
        <taxon>Solilutibacter</taxon>
    </lineage>
</organism>
<evidence type="ECO:0000259" key="1">
    <source>
        <dbReference type="Pfam" id="PF13443"/>
    </source>
</evidence>